<sequence>MYMPKCPNGSNKQGEECKYKRLSLKNGIDHEDMMKTLRYENEPYYDKYIEYIQHHTIHLNLKERELNMMIAYLSRKLVIWVYPLKNRIVSIERSN</sequence>
<protein>
    <submittedName>
        <fullName evidence="1">Uncharacterized protein</fullName>
    </submittedName>
</protein>
<dbReference type="EMBL" id="MN740626">
    <property type="protein sequence ID" value="QHS79175.1"/>
    <property type="molecule type" value="Genomic_DNA"/>
</dbReference>
<evidence type="ECO:0000313" key="1">
    <source>
        <dbReference type="EMBL" id="QHS79175.1"/>
    </source>
</evidence>
<dbReference type="AlphaFoldDB" id="A0A6C0AII6"/>
<accession>A0A6C0AII6</accession>
<proteinExistence type="predicted"/>
<name>A0A6C0AII6_9ZZZZ</name>
<reference evidence="1" key="1">
    <citation type="journal article" date="2020" name="Nature">
        <title>Giant virus diversity and host interactions through global metagenomics.</title>
        <authorList>
            <person name="Schulz F."/>
            <person name="Roux S."/>
            <person name="Paez-Espino D."/>
            <person name="Jungbluth S."/>
            <person name="Walsh D.A."/>
            <person name="Denef V.J."/>
            <person name="McMahon K.D."/>
            <person name="Konstantinidis K.T."/>
            <person name="Eloe-Fadrosh E.A."/>
            <person name="Kyrpides N.C."/>
            <person name="Woyke T."/>
        </authorList>
    </citation>
    <scope>NUCLEOTIDE SEQUENCE</scope>
    <source>
        <strain evidence="1">GVMAG-S-1035118-87</strain>
    </source>
</reference>
<organism evidence="1">
    <name type="scientific">viral metagenome</name>
    <dbReference type="NCBI Taxonomy" id="1070528"/>
    <lineage>
        <taxon>unclassified sequences</taxon>
        <taxon>metagenomes</taxon>
        <taxon>organismal metagenomes</taxon>
    </lineage>
</organism>